<sequence length="127" mass="13790">MKSKLIIVSIFFITCVGLFLPALSVKAQVPIVERPFGGVVSFSLPCTCSGNLWVWFTPLYLGGPVVVTGPLVYSPFYTTLYANFRIGVPTTWHLGSYLPGVQACWMYAVVGCFPFPATGLMTKVGTN</sequence>
<dbReference type="AlphaFoldDB" id="A0A2M7WRY7"/>
<organism evidence="1 2">
    <name type="scientific">Candidatus Zambryskibacteria bacterium CG_4_9_14_3_um_filter_42_15</name>
    <dbReference type="NCBI Taxonomy" id="1975112"/>
    <lineage>
        <taxon>Bacteria</taxon>
        <taxon>Candidatus Zambryskiibacteriota</taxon>
    </lineage>
</organism>
<protein>
    <submittedName>
        <fullName evidence="1">Uncharacterized protein</fullName>
    </submittedName>
</protein>
<evidence type="ECO:0000313" key="2">
    <source>
        <dbReference type="Proteomes" id="UP000230758"/>
    </source>
</evidence>
<reference evidence="2" key="1">
    <citation type="submission" date="2017-09" db="EMBL/GenBank/DDBJ databases">
        <title>Depth-based differentiation of microbial function through sediment-hosted aquifers and enrichment of novel symbionts in the deep terrestrial subsurface.</title>
        <authorList>
            <person name="Probst A.J."/>
            <person name="Ladd B."/>
            <person name="Jarett J.K."/>
            <person name="Geller-Mcgrath D.E."/>
            <person name="Sieber C.M.K."/>
            <person name="Emerson J.B."/>
            <person name="Anantharaman K."/>
            <person name="Thomas B.C."/>
            <person name="Malmstrom R."/>
            <person name="Stieglmeier M."/>
            <person name="Klingl A."/>
            <person name="Woyke T."/>
            <person name="Ryan C.M."/>
            <person name="Banfield J.F."/>
        </authorList>
    </citation>
    <scope>NUCLEOTIDE SEQUENCE [LARGE SCALE GENOMIC DNA]</scope>
</reference>
<dbReference type="Proteomes" id="UP000230758">
    <property type="component" value="Unassembled WGS sequence"/>
</dbReference>
<comment type="caution">
    <text evidence="1">The sequence shown here is derived from an EMBL/GenBank/DDBJ whole genome shotgun (WGS) entry which is preliminary data.</text>
</comment>
<evidence type="ECO:0000313" key="1">
    <source>
        <dbReference type="EMBL" id="PJA32636.1"/>
    </source>
</evidence>
<gene>
    <name evidence="1" type="ORF">CO185_02320</name>
</gene>
<name>A0A2M7WRY7_9BACT</name>
<dbReference type="EMBL" id="PFXF01000025">
    <property type="protein sequence ID" value="PJA32636.1"/>
    <property type="molecule type" value="Genomic_DNA"/>
</dbReference>
<proteinExistence type="predicted"/>
<accession>A0A2M7WRY7</accession>